<dbReference type="AlphaFoldDB" id="A0A811YP80"/>
<evidence type="ECO:0000313" key="3">
    <source>
        <dbReference type="Proteomes" id="UP000645828"/>
    </source>
</evidence>
<feature type="region of interest" description="Disordered" evidence="1">
    <location>
        <begin position="1"/>
        <end position="111"/>
    </location>
</feature>
<evidence type="ECO:0000256" key="1">
    <source>
        <dbReference type="SAM" id="MobiDB-lite"/>
    </source>
</evidence>
<keyword evidence="3" id="KW-1185">Reference proteome</keyword>
<organism evidence="2 3">
    <name type="scientific">Nyctereutes procyonoides</name>
    <name type="common">Raccoon dog</name>
    <name type="synonym">Canis procyonoides</name>
    <dbReference type="NCBI Taxonomy" id="34880"/>
    <lineage>
        <taxon>Eukaryota</taxon>
        <taxon>Metazoa</taxon>
        <taxon>Chordata</taxon>
        <taxon>Craniata</taxon>
        <taxon>Vertebrata</taxon>
        <taxon>Euteleostomi</taxon>
        <taxon>Mammalia</taxon>
        <taxon>Eutheria</taxon>
        <taxon>Laurasiatheria</taxon>
        <taxon>Carnivora</taxon>
        <taxon>Caniformia</taxon>
        <taxon>Canidae</taxon>
        <taxon>Nyctereutes</taxon>
    </lineage>
</organism>
<name>A0A811YP80_NYCPR</name>
<comment type="caution">
    <text evidence="2">The sequence shown here is derived from an EMBL/GenBank/DDBJ whole genome shotgun (WGS) entry which is preliminary data.</text>
</comment>
<dbReference type="Proteomes" id="UP000645828">
    <property type="component" value="Unassembled WGS sequence"/>
</dbReference>
<proteinExistence type="predicted"/>
<sequence>MLRSGFSWRPAAAEGRNLRPGRSLSPSSGRDPGRRRGAAGGGSGPPRKPDPKGAWGTDEAEERRPEGSRATLVFSDSTPSPVSSLPFPKTTFSSGVRQARPDADLAPAGAGSCGARGGLEGLRPPSAPQVSAGGPALFRPAVLSTSPGRALGLEANTERLHEFTEKYLDDSDLGTTTEPKPR</sequence>
<feature type="compositionally biased region" description="Polar residues" evidence="1">
    <location>
        <begin position="74"/>
        <end position="83"/>
    </location>
</feature>
<evidence type="ECO:0000313" key="2">
    <source>
        <dbReference type="EMBL" id="CAD7677965.1"/>
    </source>
</evidence>
<dbReference type="EMBL" id="CAJHUB010000680">
    <property type="protein sequence ID" value="CAD7677965.1"/>
    <property type="molecule type" value="Genomic_DNA"/>
</dbReference>
<protein>
    <submittedName>
        <fullName evidence="2">(raccoon dog) hypothetical protein</fullName>
    </submittedName>
</protein>
<gene>
    <name evidence="2" type="ORF">NYPRO_LOCUS10763</name>
</gene>
<accession>A0A811YP80</accession>
<feature type="compositionally biased region" description="Low complexity" evidence="1">
    <location>
        <begin position="18"/>
        <end position="30"/>
    </location>
</feature>
<reference evidence="2" key="1">
    <citation type="submission" date="2020-12" db="EMBL/GenBank/DDBJ databases">
        <authorList>
            <consortium name="Molecular Ecology Group"/>
        </authorList>
    </citation>
    <scope>NUCLEOTIDE SEQUENCE</scope>
    <source>
        <strain evidence="2">TBG_1078</strain>
    </source>
</reference>